<evidence type="ECO:0000256" key="1">
    <source>
        <dbReference type="SAM" id="MobiDB-lite"/>
    </source>
</evidence>
<protein>
    <submittedName>
        <fullName evidence="2">Uncharacterized protein</fullName>
    </submittedName>
</protein>
<dbReference type="Proteomes" id="UP000596661">
    <property type="component" value="Chromosome 4"/>
</dbReference>
<sequence length="199" mass="22228">MIKETVLAFSNSGNRSLLCIKAMILDVIFYEIIFPLKGSLTSDPDILFAKPTATSHPAPTIPSQQINVELPTDPPKDPPLHPPTVSVDTKNIIKTGRTTSKPAHLKFLYAIIPLISLDKYLKYDKLHKSFQNAILKASIELETTSYSQASKLSQWLKAMDNEFFALKQNNAWSIVSLPLDAMLLETNGYIRSNTIQKVK</sequence>
<proteinExistence type="predicted"/>
<evidence type="ECO:0000313" key="2">
    <source>
        <dbReference type="EnsemblPlants" id="cds.evm.model.04.1198"/>
    </source>
</evidence>
<reference evidence="2" key="2">
    <citation type="submission" date="2021-03" db="UniProtKB">
        <authorList>
            <consortium name="EnsemblPlants"/>
        </authorList>
    </citation>
    <scope>IDENTIFICATION</scope>
</reference>
<dbReference type="AlphaFoldDB" id="A0A803PC46"/>
<organism evidence="2 3">
    <name type="scientific">Cannabis sativa</name>
    <name type="common">Hemp</name>
    <name type="synonym">Marijuana</name>
    <dbReference type="NCBI Taxonomy" id="3483"/>
    <lineage>
        <taxon>Eukaryota</taxon>
        <taxon>Viridiplantae</taxon>
        <taxon>Streptophyta</taxon>
        <taxon>Embryophyta</taxon>
        <taxon>Tracheophyta</taxon>
        <taxon>Spermatophyta</taxon>
        <taxon>Magnoliopsida</taxon>
        <taxon>eudicotyledons</taxon>
        <taxon>Gunneridae</taxon>
        <taxon>Pentapetalae</taxon>
        <taxon>rosids</taxon>
        <taxon>fabids</taxon>
        <taxon>Rosales</taxon>
        <taxon>Cannabaceae</taxon>
        <taxon>Cannabis</taxon>
    </lineage>
</organism>
<reference evidence="2" key="1">
    <citation type="submission" date="2018-11" db="EMBL/GenBank/DDBJ databases">
        <authorList>
            <person name="Grassa J C."/>
        </authorList>
    </citation>
    <scope>NUCLEOTIDE SEQUENCE [LARGE SCALE GENOMIC DNA]</scope>
</reference>
<feature type="compositionally biased region" description="Polar residues" evidence="1">
    <location>
        <begin position="55"/>
        <end position="67"/>
    </location>
</feature>
<dbReference type="Gramene" id="evm.model.04.1198">
    <property type="protein sequence ID" value="cds.evm.model.04.1198"/>
    <property type="gene ID" value="evm.TU.04.1198"/>
</dbReference>
<dbReference type="EnsemblPlants" id="evm.model.04.1198">
    <property type="protein sequence ID" value="cds.evm.model.04.1198"/>
    <property type="gene ID" value="evm.TU.04.1198"/>
</dbReference>
<name>A0A803PC46_CANSA</name>
<dbReference type="EMBL" id="UZAU01000377">
    <property type="status" value="NOT_ANNOTATED_CDS"/>
    <property type="molecule type" value="Genomic_DNA"/>
</dbReference>
<evidence type="ECO:0000313" key="3">
    <source>
        <dbReference type="Proteomes" id="UP000596661"/>
    </source>
</evidence>
<accession>A0A803PC46</accession>
<keyword evidence="3" id="KW-1185">Reference proteome</keyword>
<feature type="region of interest" description="Disordered" evidence="1">
    <location>
        <begin position="55"/>
        <end position="82"/>
    </location>
</feature>